<dbReference type="Proteomes" id="UP000799754">
    <property type="component" value="Unassembled WGS sequence"/>
</dbReference>
<gene>
    <name evidence="1" type="ORF">BU25DRAFT_90252</name>
</gene>
<accession>A0ACB6RXF3</accession>
<protein>
    <submittedName>
        <fullName evidence="1">Uncharacterized protein</fullName>
    </submittedName>
</protein>
<organism evidence="1 2">
    <name type="scientific">Macroventuria anomochaeta</name>
    <dbReference type="NCBI Taxonomy" id="301207"/>
    <lineage>
        <taxon>Eukaryota</taxon>
        <taxon>Fungi</taxon>
        <taxon>Dikarya</taxon>
        <taxon>Ascomycota</taxon>
        <taxon>Pezizomycotina</taxon>
        <taxon>Dothideomycetes</taxon>
        <taxon>Pleosporomycetidae</taxon>
        <taxon>Pleosporales</taxon>
        <taxon>Pleosporineae</taxon>
        <taxon>Didymellaceae</taxon>
        <taxon>Macroventuria</taxon>
    </lineage>
</organism>
<sequence length="623" mass="70295">MPQTREVTTCTRCRQSKRRCNKAKPSCTRCERGGIPCTYEEGQKKSPPSSYSDLTSANTSKSATTPPTPIVQHQGVRKRNRTCLSCSRCHRLKVKCDQKQPCARCSYSGVQAACTYTHRAKLPQQSHEQAPEQPQHQEVPFALTDEDPEFVVATWYLRKRGSTHYRAILDRMESLSSLHLTPFAIAVKQHIEGHSCTDFALPSNYPFGSSESARYASLQQVHELIQNCRADVASLMAGYFRSFHPSLPVFDKSAFRAKLEDFWKQPETIDLSWLAQFLAVLGLGAYTIEYGANTTGHSNAAAAEFLYASEACLAKTTYMARPTTTTISTLCLMVVAKQATTATCWTLDTCWNVMGIVVRLSMMMVLHKNWMPGYDEPAIVCERALRCRLWILIVYLDTQMSLRTGQQSMLPQGTVDLTTSCVNPRDCWDTIIPRSLPIICHFLSRLNAHDGEIFSYDEVLSYDSDITQFMRESTVFLEDEVVRLTLDIFFRRALLAVHCQYALRPNASVLFPASYNSTFEHNLALLNHYHQLSSISPHTQLLAQPYMLDFLAAAFTTCMLLLSPEASSSCSLIDESTGLTYRQAMLNALMRCMDILAKENSKVLCFQSGFQQLKRLYELTPKE</sequence>
<evidence type="ECO:0000313" key="1">
    <source>
        <dbReference type="EMBL" id="KAF2626551.1"/>
    </source>
</evidence>
<reference evidence="1" key="1">
    <citation type="journal article" date="2020" name="Stud. Mycol.">
        <title>101 Dothideomycetes genomes: a test case for predicting lifestyles and emergence of pathogens.</title>
        <authorList>
            <person name="Haridas S."/>
            <person name="Albert R."/>
            <person name="Binder M."/>
            <person name="Bloem J."/>
            <person name="Labutti K."/>
            <person name="Salamov A."/>
            <person name="Andreopoulos B."/>
            <person name="Baker S."/>
            <person name="Barry K."/>
            <person name="Bills G."/>
            <person name="Bluhm B."/>
            <person name="Cannon C."/>
            <person name="Castanera R."/>
            <person name="Culley D."/>
            <person name="Daum C."/>
            <person name="Ezra D."/>
            <person name="Gonzalez J."/>
            <person name="Henrissat B."/>
            <person name="Kuo A."/>
            <person name="Liang C."/>
            <person name="Lipzen A."/>
            <person name="Lutzoni F."/>
            <person name="Magnuson J."/>
            <person name="Mondo S."/>
            <person name="Nolan M."/>
            <person name="Ohm R."/>
            <person name="Pangilinan J."/>
            <person name="Park H.-J."/>
            <person name="Ramirez L."/>
            <person name="Alfaro M."/>
            <person name="Sun H."/>
            <person name="Tritt A."/>
            <person name="Yoshinaga Y."/>
            <person name="Zwiers L.-H."/>
            <person name="Turgeon B."/>
            <person name="Goodwin S."/>
            <person name="Spatafora J."/>
            <person name="Crous P."/>
            <person name="Grigoriev I."/>
        </authorList>
    </citation>
    <scope>NUCLEOTIDE SEQUENCE</scope>
    <source>
        <strain evidence="1">CBS 525.71</strain>
    </source>
</reference>
<keyword evidence="2" id="KW-1185">Reference proteome</keyword>
<evidence type="ECO:0000313" key="2">
    <source>
        <dbReference type="Proteomes" id="UP000799754"/>
    </source>
</evidence>
<proteinExistence type="predicted"/>
<dbReference type="EMBL" id="MU006720">
    <property type="protein sequence ID" value="KAF2626551.1"/>
    <property type="molecule type" value="Genomic_DNA"/>
</dbReference>
<comment type="caution">
    <text evidence="1">The sequence shown here is derived from an EMBL/GenBank/DDBJ whole genome shotgun (WGS) entry which is preliminary data.</text>
</comment>
<name>A0ACB6RXF3_9PLEO</name>